<evidence type="ECO:0000313" key="1">
    <source>
        <dbReference type="EMBL" id="RVX44906.1"/>
    </source>
</evidence>
<proteinExistence type="predicted"/>
<reference evidence="1 2" key="1">
    <citation type="submission" date="2019-01" db="EMBL/GenBank/DDBJ databases">
        <title>Sequencing the genomes of 1000 actinobacteria strains.</title>
        <authorList>
            <person name="Klenk H.-P."/>
        </authorList>
    </citation>
    <scope>NUCLEOTIDE SEQUENCE [LARGE SCALE GENOMIC DNA]</scope>
    <source>
        <strain evidence="1 2">DSM 43925</strain>
    </source>
</reference>
<dbReference type="EMBL" id="SAUN01000001">
    <property type="protein sequence ID" value="RVX44906.1"/>
    <property type="molecule type" value="Genomic_DNA"/>
</dbReference>
<name>A0A438MGX7_9ACTN</name>
<gene>
    <name evidence="1" type="ORF">EDD27_7673</name>
</gene>
<protein>
    <submittedName>
        <fullName evidence="1">Uncharacterized protein</fullName>
    </submittedName>
</protein>
<accession>A0A438MGX7</accession>
<comment type="caution">
    <text evidence="1">The sequence shown here is derived from an EMBL/GenBank/DDBJ whole genome shotgun (WGS) entry which is preliminary data.</text>
</comment>
<dbReference type="AlphaFoldDB" id="A0A438MGX7"/>
<dbReference type="Proteomes" id="UP000284824">
    <property type="component" value="Unassembled WGS sequence"/>
</dbReference>
<sequence>MPTGRPFQVSYNATAFDASVYPSGLLTFTADHLAHALFVTGRAPGDRVRYGFASVWEWLHRTAIIPAYIRRRTVNSRLVRSSLALELDRSEKGAISYALGQAMTGVFSEQVLLVPFLMHVDRYAHRYRATFAATRKRADLFGRRASGWVVAEAKGRSGDMPSDLQDKLVAQKRSIKSIGGIPPEVAYGCVASFPKGQYSRDSLRVDAFDPIDNEVEAIDLVVDLNQFILTYYEPFMAALAFGETGESDDIFVSALYRQFGIRLGVLRPIVNRVRQATDGELSGLYDDILQILANREEYAPFSFLDGTTIETDWEEALALNDWEYYR</sequence>
<evidence type="ECO:0000313" key="2">
    <source>
        <dbReference type="Proteomes" id="UP000284824"/>
    </source>
</evidence>
<keyword evidence="2" id="KW-1185">Reference proteome</keyword>
<organism evidence="1 2">
    <name type="scientific">Nonomuraea polychroma</name>
    <dbReference type="NCBI Taxonomy" id="46176"/>
    <lineage>
        <taxon>Bacteria</taxon>
        <taxon>Bacillati</taxon>
        <taxon>Actinomycetota</taxon>
        <taxon>Actinomycetes</taxon>
        <taxon>Streptosporangiales</taxon>
        <taxon>Streptosporangiaceae</taxon>
        <taxon>Nonomuraea</taxon>
    </lineage>
</organism>